<dbReference type="InterPro" id="IPR000385">
    <property type="entry name" value="MoaA_NifB_PqqE_Fe-S-bd_CS"/>
</dbReference>
<dbReference type="SFLD" id="SFLDG01067">
    <property type="entry name" value="SPASM/twitch_domain_containing"/>
    <property type="match status" value="1"/>
</dbReference>
<keyword evidence="10" id="KW-1185">Reference proteome</keyword>
<gene>
    <name evidence="9" type="ORF">GCM10010430_20930</name>
</gene>
<dbReference type="CDD" id="cd21109">
    <property type="entry name" value="SPASM"/>
    <property type="match status" value="1"/>
</dbReference>
<dbReference type="SUPFAM" id="SSF102114">
    <property type="entry name" value="Radical SAM enzymes"/>
    <property type="match status" value="1"/>
</dbReference>
<evidence type="ECO:0000313" key="10">
    <source>
        <dbReference type="Proteomes" id="UP001500305"/>
    </source>
</evidence>
<evidence type="ECO:0000259" key="7">
    <source>
        <dbReference type="Pfam" id="PF04055"/>
    </source>
</evidence>
<name>A0ABN3DQR7_9ACTN</name>
<evidence type="ECO:0008006" key="11">
    <source>
        <dbReference type="Google" id="ProtNLM"/>
    </source>
</evidence>
<dbReference type="InterPro" id="IPR050377">
    <property type="entry name" value="Radical_SAM_PqqE_MftC-like"/>
</dbReference>
<evidence type="ECO:0000256" key="1">
    <source>
        <dbReference type="ARBA" id="ARBA00001966"/>
    </source>
</evidence>
<evidence type="ECO:0000256" key="6">
    <source>
        <dbReference type="ARBA" id="ARBA00023014"/>
    </source>
</evidence>
<dbReference type="Pfam" id="PF13186">
    <property type="entry name" value="SPASM"/>
    <property type="match status" value="1"/>
</dbReference>
<evidence type="ECO:0000259" key="8">
    <source>
        <dbReference type="Pfam" id="PF13186"/>
    </source>
</evidence>
<dbReference type="RefSeq" id="WP_344636007.1">
    <property type="nucleotide sequence ID" value="NZ_BAAATR010000007.1"/>
</dbReference>
<dbReference type="PANTHER" id="PTHR11228">
    <property type="entry name" value="RADICAL SAM DOMAIN PROTEIN"/>
    <property type="match status" value="1"/>
</dbReference>
<feature type="domain" description="4Fe4S-binding SPASM" evidence="8">
    <location>
        <begin position="281"/>
        <end position="353"/>
    </location>
</feature>
<dbReference type="SFLD" id="SFLDS00029">
    <property type="entry name" value="Radical_SAM"/>
    <property type="match status" value="1"/>
</dbReference>
<evidence type="ECO:0000313" key="9">
    <source>
        <dbReference type="EMBL" id="GAA2239487.1"/>
    </source>
</evidence>
<evidence type="ECO:0000256" key="3">
    <source>
        <dbReference type="ARBA" id="ARBA00022691"/>
    </source>
</evidence>
<keyword evidence="5" id="KW-0408">Iron</keyword>
<evidence type="ECO:0000256" key="5">
    <source>
        <dbReference type="ARBA" id="ARBA00023004"/>
    </source>
</evidence>
<protein>
    <recommendedName>
        <fullName evidence="11">Radical SAM protein</fullName>
    </recommendedName>
</protein>
<organism evidence="9 10">
    <name type="scientific">Kitasatospora cystarginea</name>
    <dbReference type="NCBI Taxonomy" id="58350"/>
    <lineage>
        <taxon>Bacteria</taxon>
        <taxon>Bacillati</taxon>
        <taxon>Actinomycetota</taxon>
        <taxon>Actinomycetes</taxon>
        <taxon>Kitasatosporales</taxon>
        <taxon>Streptomycetaceae</taxon>
        <taxon>Kitasatospora</taxon>
    </lineage>
</organism>
<dbReference type="Proteomes" id="UP001500305">
    <property type="component" value="Unassembled WGS sequence"/>
</dbReference>
<evidence type="ECO:0000256" key="2">
    <source>
        <dbReference type="ARBA" id="ARBA00022485"/>
    </source>
</evidence>
<dbReference type="InterPro" id="IPR058240">
    <property type="entry name" value="rSAM_sf"/>
</dbReference>
<keyword evidence="4" id="KW-0479">Metal-binding</keyword>
<feature type="domain" description="Radical SAM core" evidence="7">
    <location>
        <begin position="52"/>
        <end position="182"/>
    </location>
</feature>
<proteinExistence type="predicted"/>
<dbReference type="Gene3D" id="3.20.20.70">
    <property type="entry name" value="Aldolase class I"/>
    <property type="match status" value="1"/>
</dbReference>
<accession>A0ABN3DQR7</accession>
<keyword evidence="2" id="KW-0004">4Fe-4S</keyword>
<keyword evidence="3" id="KW-0949">S-adenosyl-L-methionine</keyword>
<dbReference type="PANTHER" id="PTHR11228:SF34">
    <property type="entry name" value="TUNGSTEN-CONTAINING ALDEHYDE FERREDOXIN OXIDOREDUCTASE COFACTOR MODIFYING PROTEIN"/>
    <property type="match status" value="1"/>
</dbReference>
<reference evidence="9 10" key="1">
    <citation type="journal article" date="2019" name="Int. J. Syst. Evol. Microbiol.">
        <title>The Global Catalogue of Microorganisms (GCM) 10K type strain sequencing project: providing services to taxonomists for standard genome sequencing and annotation.</title>
        <authorList>
            <consortium name="The Broad Institute Genomics Platform"/>
            <consortium name="The Broad Institute Genome Sequencing Center for Infectious Disease"/>
            <person name="Wu L."/>
            <person name="Ma J."/>
        </authorList>
    </citation>
    <scope>NUCLEOTIDE SEQUENCE [LARGE SCALE GENOMIC DNA]</scope>
    <source>
        <strain evidence="9 10">JCM 7356</strain>
    </source>
</reference>
<dbReference type="InterPro" id="IPR013785">
    <property type="entry name" value="Aldolase_TIM"/>
</dbReference>
<dbReference type="CDD" id="cd01335">
    <property type="entry name" value="Radical_SAM"/>
    <property type="match status" value="1"/>
</dbReference>
<comment type="caution">
    <text evidence="9">The sequence shown here is derived from an EMBL/GenBank/DDBJ whole genome shotgun (WGS) entry which is preliminary data.</text>
</comment>
<dbReference type="EMBL" id="BAAATR010000007">
    <property type="protein sequence ID" value="GAA2239487.1"/>
    <property type="molecule type" value="Genomic_DNA"/>
</dbReference>
<sequence length="412" mass="46429">MIESTPSAPPAQQRLSSHVEWTEARVENHELNLREFEQRATLLHSLPRVLFVELTENCNLSCPMCRSAGKFDRSRNMSQELFDRIARELFPTAEIVDLRGWGESTILKNFPRFVDQTLDYGCRVRMVTNLTAFHEATWRKLVRSGALISVSFDAGERETFGKVRRGADMNVVLRNLEVLVDEAHASGVGTGNIHLNVTVQPAALDELTTIAKHAARLGVGMHLSPITLPDGHPDQLLHHRPDVFRALAELAEVTESTEVDVQLNTALDELWADDDTANKTCTHPWMYLYVNYRGGVGFCDHLIGSPAEHHLVGDLNTSGLREIWNNEQYLSLRAQHGAGREHIDPKFEDCRWCYRNRYLDFDHESYQPYEQHRTRLTRSLCASFVPGPATAPPGSRLLPLSVHPAPAAEGDQ</sequence>
<evidence type="ECO:0000256" key="4">
    <source>
        <dbReference type="ARBA" id="ARBA00022723"/>
    </source>
</evidence>
<dbReference type="PROSITE" id="PS01305">
    <property type="entry name" value="MOAA_NIFB_PQQE"/>
    <property type="match status" value="1"/>
</dbReference>
<dbReference type="InterPro" id="IPR023885">
    <property type="entry name" value="4Fe4S-binding_SPASM_dom"/>
</dbReference>
<keyword evidence="6" id="KW-0411">Iron-sulfur</keyword>
<dbReference type="InterPro" id="IPR007197">
    <property type="entry name" value="rSAM"/>
</dbReference>
<comment type="cofactor">
    <cofactor evidence="1">
        <name>[4Fe-4S] cluster</name>
        <dbReference type="ChEBI" id="CHEBI:49883"/>
    </cofactor>
</comment>
<dbReference type="Pfam" id="PF04055">
    <property type="entry name" value="Radical_SAM"/>
    <property type="match status" value="1"/>
</dbReference>